<proteinExistence type="predicted"/>
<dbReference type="Proteomes" id="UP001596470">
    <property type="component" value="Unassembled WGS sequence"/>
</dbReference>
<comment type="caution">
    <text evidence="1">The sequence shown here is derived from an EMBL/GenBank/DDBJ whole genome shotgun (WGS) entry which is preliminary data.</text>
</comment>
<accession>A0ABW2D171</accession>
<evidence type="ECO:0000313" key="1">
    <source>
        <dbReference type="EMBL" id="MFC6956032.1"/>
    </source>
</evidence>
<keyword evidence="2" id="KW-1185">Reference proteome</keyword>
<reference evidence="2" key="1">
    <citation type="journal article" date="2019" name="Int. J. Syst. Evol. Microbiol.">
        <title>The Global Catalogue of Microorganisms (GCM) 10K type strain sequencing project: providing services to taxonomists for standard genome sequencing and annotation.</title>
        <authorList>
            <consortium name="The Broad Institute Genomics Platform"/>
            <consortium name="The Broad Institute Genome Sequencing Center for Infectious Disease"/>
            <person name="Wu L."/>
            <person name="Ma J."/>
        </authorList>
    </citation>
    <scope>NUCLEOTIDE SEQUENCE [LARGE SCALE GENOMIC DNA]</scope>
    <source>
        <strain evidence="2">KACC 12634</strain>
    </source>
</reference>
<evidence type="ECO:0000313" key="2">
    <source>
        <dbReference type="Proteomes" id="UP001596470"/>
    </source>
</evidence>
<sequence>MDEYCGVHDAPLEELPAEGAPIDGCTDCVAALTGNSPTTVDLEETARNYREQYPAFWRLIMGDSE</sequence>
<dbReference type="RefSeq" id="WP_382353294.1">
    <property type="nucleotide sequence ID" value="NZ_JBHMBP010000004.1"/>
</dbReference>
<dbReference type="EMBL" id="JBHSYS010000001">
    <property type="protein sequence ID" value="MFC6956032.1"/>
    <property type="molecule type" value="Genomic_DNA"/>
</dbReference>
<protein>
    <submittedName>
        <fullName evidence="1">Uncharacterized protein</fullName>
    </submittedName>
</protein>
<organism evidence="1 2">
    <name type="scientific">Glycomyces mayteni</name>
    <dbReference type="NCBI Taxonomy" id="543887"/>
    <lineage>
        <taxon>Bacteria</taxon>
        <taxon>Bacillati</taxon>
        <taxon>Actinomycetota</taxon>
        <taxon>Actinomycetes</taxon>
        <taxon>Glycomycetales</taxon>
        <taxon>Glycomycetaceae</taxon>
        <taxon>Glycomyces</taxon>
    </lineage>
</organism>
<name>A0ABW2D171_9ACTN</name>
<gene>
    <name evidence="1" type="ORF">ACFQS3_02355</name>
</gene>